<dbReference type="Proteomes" id="UP001174909">
    <property type="component" value="Unassembled WGS sequence"/>
</dbReference>
<dbReference type="Pfam" id="PF00543">
    <property type="entry name" value="P-II"/>
    <property type="match status" value="1"/>
</dbReference>
<reference evidence="6" key="1">
    <citation type="submission" date="2023-03" db="EMBL/GenBank/DDBJ databases">
        <authorList>
            <person name="Steffen K."/>
            <person name="Cardenas P."/>
        </authorList>
    </citation>
    <scope>NUCLEOTIDE SEQUENCE</scope>
</reference>
<proteinExistence type="inferred from homology"/>
<dbReference type="InterPro" id="IPR011322">
    <property type="entry name" value="N-reg_PII-like_a/b"/>
</dbReference>
<name>A0AA35RKV9_GEOBA</name>
<dbReference type="GO" id="GO:0005524">
    <property type="term" value="F:ATP binding"/>
    <property type="evidence" value="ECO:0007669"/>
    <property type="project" value="TreeGrafter"/>
</dbReference>
<dbReference type="AlphaFoldDB" id="A0AA35RKV9"/>
<evidence type="ECO:0000256" key="1">
    <source>
        <dbReference type="ARBA" id="ARBA00002440"/>
    </source>
</evidence>
<dbReference type="PROSITE" id="PS00638">
    <property type="entry name" value="PII_GLNB_CTER"/>
    <property type="match status" value="1"/>
</dbReference>
<comment type="similarity">
    <text evidence="5">Belongs to the P(II) protein family.</text>
</comment>
<dbReference type="SUPFAM" id="SSF54913">
    <property type="entry name" value="GlnB-like"/>
    <property type="match status" value="1"/>
</dbReference>
<dbReference type="EMBL" id="CASHTH010001136">
    <property type="protein sequence ID" value="CAI8011942.1"/>
    <property type="molecule type" value="Genomic_DNA"/>
</dbReference>
<keyword evidence="4" id="KW-0535">Nitrogen fixation</keyword>
<evidence type="ECO:0000313" key="6">
    <source>
        <dbReference type="EMBL" id="CAI8011942.1"/>
    </source>
</evidence>
<dbReference type="PROSITE" id="PS51343">
    <property type="entry name" value="PII_GLNB_DOM"/>
    <property type="match status" value="1"/>
</dbReference>
<dbReference type="InterPro" id="IPR002187">
    <property type="entry name" value="N-reg_PII"/>
</dbReference>
<keyword evidence="7" id="KW-1185">Reference proteome</keyword>
<evidence type="ECO:0000256" key="3">
    <source>
        <dbReference type="ARBA" id="ARBA00023163"/>
    </source>
</evidence>
<keyword evidence="3" id="KW-0804">Transcription</keyword>
<evidence type="ECO:0000313" key="7">
    <source>
        <dbReference type="Proteomes" id="UP001174909"/>
    </source>
</evidence>
<comment type="caution">
    <text evidence="6">The sequence shown here is derived from an EMBL/GenBank/DDBJ whole genome shotgun (WGS) entry which is preliminary data.</text>
</comment>
<dbReference type="Gene3D" id="3.30.70.120">
    <property type="match status" value="1"/>
</dbReference>
<evidence type="ECO:0000256" key="2">
    <source>
        <dbReference type="ARBA" id="ARBA00023015"/>
    </source>
</evidence>
<evidence type="ECO:0000256" key="4">
    <source>
        <dbReference type="ARBA" id="ARBA00023231"/>
    </source>
</evidence>
<keyword evidence="2" id="KW-0805">Transcription regulation</keyword>
<dbReference type="GO" id="GO:0005829">
    <property type="term" value="C:cytosol"/>
    <property type="evidence" value="ECO:0007669"/>
    <property type="project" value="TreeGrafter"/>
</dbReference>
<gene>
    <name evidence="6" type="ORF">GBAR_LOCUS7662</name>
</gene>
<comment type="function">
    <text evidence="1">Could be involved in the regulation of nitrogen fixation.</text>
</comment>
<dbReference type="GO" id="GO:0030234">
    <property type="term" value="F:enzyme regulator activity"/>
    <property type="evidence" value="ECO:0007669"/>
    <property type="project" value="InterPro"/>
</dbReference>
<dbReference type="PANTHER" id="PTHR30115:SF13">
    <property type="entry name" value="PII-LIKE PROTEIN GLNBI"/>
    <property type="match status" value="1"/>
</dbReference>
<organism evidence="6 7">
    <name type="scientific">Geodia barretti</name>
    <name type="common">Barrett's horny sponge</name>
    <dbReference type="NCBI Taxonomy" id="519541"/>
    <lineage>
        <taxon>Eukaryota</taxon>
        <taxon>Metazoa</taxon>
        <taxon>Porifera</taxon>
        <taxon>Demospongiae</taxon>
        <taxon>Heteroscleromorpha</taxon>
        <taxon>Tetractinellida</taxon>
        <taxon>Astrophorina</taxon>
        <taxon>Geodiidae</taxon>
        <taxon>Geodia</taxon>
    </lineage>
</organism>
<sequence length="78" mass="8443">MTKWDVLGRGKQQGVQVGDHFYDELAKCMFMVVVEDDQVQAVTDSIQAAASTGFPGDGRVFVTNVESAFTLRTGESGL</sequence>
<dbReference type="PANTHER" id="PTHR30115">
    <property type="entry name" value="NITROGEN REGULATORY PROTEIN P-II"/>
    <property type="match status" value="1"/>
</dbReference>
<dbReference type="SMART" id="SM00938">
    <property type="entry name" value="P-II"/>
    <property type="match status" value="1"/>
</dbReference>
<evidence type="ECO:0000256" key="5">
    <source>
        <dbReference type="RuleBase" id="RU003936"/>
    </source>
</evidence>
<dbReference type="PRINTS" id="PR00340">
    <property type="entry name" value="PIIGLNB"/>
</dbReference>
<dbReference type="InterPro" id="IPR015867">
    <property type="entry name" value="N-reg_PII/ATP_PRibTrfase_C"/>
</dbReference>
<dbReference type="InterPro" id="IPR017918">
    <property type="entry name" value="N-reg_PII_CS"/>
</dbReference>
<dbReference type="GO" id="GO:0006808">
    <property type="term" value="P:regulation of nitrogen utilization"/>
    <property type="evidence" value="ECO:0007669"/>
    <property type="project" value="InterPro"/>
</dbReference>
<protein>
    <submittedName>
        <fullName evidence="6">Nitrogen fixation nifHD2 region GlnB-like protein 1</fullName>
    </submittedName>
</protein>
<accession>A0AA35RKV9</accession>